<comment type="caution">
    <text evidence="1">The sequence shown here is derived from an EMBL/GenBank/DDBJ whole genome shotgun (WGS) entry which is preliminary data.</text>
</comment>
<proteinExistence type="predicted"/>
<evidence type="ECO:0000313" key="2">
    <source>
        <dbReference type="Proteomes" id="UP000322234"/>
    </source>
</evidence>
<dbReference type="Proteomes" id="UP000322234">
    <property type="component" value="Unassembled WGS sequence"/>
</dbReference>
<sequence length="263" mass="30642">MDWTLFMRIDAFELNKPSVVRGHEPYDCRNPEGVFLLLQPSLCSIIGCLCVRKALRTEAQGDFSLYYDQYHFQERARTDVPDTSAFAVLSCHTNCDREENKHQTAVKRSPETTLQMPAFVQRHCHRAVLEEMVYRPTYILNMYVGRLEELAEDAASLRAKLEPWFWPPRRPHVAEGFPEAKPTSWETRWSGFSTISLYVERWSTIKRCQGFREVVPDEGRRGEVGFLVFEDAVDHVSNPLLENFRKKCPLWGKETLRDQPGLR</sequence>
<gene>
    <name evidence="1" type="ORF">E5288_WYG000004</name>
</gene>
<name>A0A6B0RB79_9CETA</name>
<dbReference type="EMBL" id="VBQZ03000038">
    <property type="protein sequence ID" value="MXQ87478.1"/>
    <property type="molecule type" value="Genomic_DNA"/>
</dbReference>
<organism evidence="1 2">
    <name type="scientific">Bos mutus</name>
    <name type="common">wild yak</name>
    <dbReference type="NCBI Taxonomy" id="72004"/>
    <lineage>
        <taxon>Eukaryota</taxon>
        <taxon>Metazoa</taxon>
        <taxon>Chordata</taxon>
        <taxon>Craniata</taxon>
        <taxon>Vertebrata</taxon>
        <taxon>Euteleostomi</taxon>
        <taxon>Mammalia</taxon>
        <taxon>Eutheria</taxon>
        <taxon>Laurasiatheria</taxon>
        <taxon>Artiodactyla</taxon>
        <taxon>Ruminantia</taxon>
        <taxon>Pecora</taxon>
        <taxon>Bovidae</taxon>
        <taxon>Bovinae</taxon>
        <taxon>Bos</taxon>
    </lineage>
</organism>
<accession>A0A6B0RB79</accession>
<keyword evidence="2" id="KW-1185">Reference proteome</keyword>
<evidence type="ECO:0000313" key="1">
    <source>
        <dbReference type="EMBL" id="MXQ87478.1"/>
    </source>
</evidence>
<protein>
    <submittedName>
        <fullName evidence="1">Uncharacterized protein</fullName>
    </submittedName>
</protein>
<dbReference type="AlphaFoldDB" id="A0A6B0RB79"/>
<reference evidence="1" key="1">
    <citation type="submission" date="2019-10" db="EMBL/GenBank/DDBJ databases">
        <title>The sequence and de novo assembly of the wild yak genome.</title>
        <authorList>
            <person name="Liu Y."/>
        </authorList>
    </citation>
    <scope>NUCLEOTIDE SEQUENCE [LARGE SCALE GENOMIC DNA]</scope>
    <source>
        <strain evidence="1">WY2019</strain>
    </source>
</reference>